<evidence type="ECO:0000259" key="8">
    <source>
        <dbReference type="PROSITE" id="PS51721"/>
    </source>
</evidence>
<keyword evidence="5 7" id="KW-0342">GTP-binding</keyword>
<evidence type="ECO:0000256" key="4">
    <source>
        <dbReference type="ARBA" id="ARBA00022741"/>
    </source>
</evidence>
<dbReference type="CDD" id="cd01858">
    <property type="entry name" value="NGP_1"/>
    <property type="match status" value="1"/>
</dbReference>
<protein>
    <recommendedName>
        <fullName evidence="3 7">Nucleolar GTP-binding protein 2</fullName>
    </recommendedName>
</protein>
<dbReference type="PRINTS" id="PR00326">
    <property type="entry name" value="GTP1OBG"/>
</dbReference>
<dbReference type="InterPro" id="IPR050755">
    <property type="entry name" value="TRAFAC_YlqF/YawG_RiboMat"/>
</dbReference>
<proteinExistence type="inferred from homology"/>
<evidence type="ECO:0000256" key="1">
    <source>
        <dbReference type="ARBA" id="ARBA00003892"/>
    </source>
</evidence>
<accession>A0A9P6L095</accession>
<dbReference type="PANTHER" id="PTHR11089">
    <property type="entry name" value="GTP-BINDING PROTEIN-RELATED"/>
    <property type="match status" value="1"/>
</dbReference>
<name>A0A9P6L095_9MICR</name>
<dbReference type="Gene3D" id="1.10.1580.10">
    <property type="match status" value="1"/>
</dbReference>
<dbReference type="InterPro" id="IPR012971">
    <property type="entry name" value="NOG2_N_dom"/>
</dbReference>
<evidence type="ECO:0000256" key="3">
    <source>
        <dbReference type="ARBA" id="ARBA00022127"/>
    </source>
</evidence>
<dbReference type="SUPFAM" id="SSF52540">
    <property type="entry name" value="P-loop containing nucleoside triphosphate hydrolases"/>
    <property type="match status" value="1"/>
</dbReference>
<dbReference type="PROSITE" id="PS51721">
    <property type="entry name" value="G_CP"/>
    <property type="match status" value="1"/>
</dbReference>
<dbReference type="PANTHER" id="PTHR11089:SF9">
    <property type="entry name" value="NUCLEOLAR GTP-BINDING PROTEIN 2"/>
    <property type="match status" value="1"/>
</dbReference>
<dbReference type="OrthoDB" id="444945at2759"/>
<evidence type="ECO:0000256" key="7">
    <source>
        <dbReference type="RuleBase" id="RU364023"/>
    </source>
</evidence>
<dbReference type="Gene3D" id="3.40.50.300">
    <property type="entry name" value="P-loop containing nucleotide triphosphate hydrolases"/>
    <property type="match status" value="1"/>
</dbReference>
<comment type="similarity">
    <text evidence="7">Belongs to the TRAFAC class YlqF/YawG GTPase family. NOG2 subfamily.</text>
</comment>
<dbReference type="InterPro" id="IPR027417">
    <property type="entry name" value="P-loop_NTPase"/>
</dbReference>
<dbReference type="InterPro" id="IPR006073">
    <property type="entry name" value="GTP-bd"/>
</dbReference>
<sequence length="407" mass="46805">MRENIYNKKKLKYLEMIRGCKPKRNAYGVITKAAEFQKTTAKTGRIQPDRKWFRASKTVSQLDLESFREASKIETPYNVLLKTGKVPYSLLTENIKKKNKVDFDNVFGKNAIRKKPKLEVKTLEELAAKKDSEVKEQKDIKKDLVKGQSSRIWMELYKVLDSSDVIIHVLDARDPLGTLCEKISTYIKEEAPHKHLIYLLNKVDLVPTGVTAKWLKYFSDKHTALAFHAQSLDNNFGKSSLINLLRQLEKLYNKKHISVGFVGYPNIGKSSIINALRNKSVCNVAPVPGETKVWQYITLTRSIYLVDCPGVVPISDYTQAVFKGAIRIENIENPDEYVEKLLKDYKQQISLVYGLEFKDFDDFIEKFAVRYGKLVKGNKPNIDLICKHILHDWNRGKIPFFTEPPAE</sequence>
<comment type="caution">
    <text evidence="9">The sequence shown here is derived from an EMBL/GenBank/DDBJ whole genome shotgun (WGS) entry which is preliminary data.</text>
</comment>
<dbReference type="EMBL" id="SBJO01000006">
    <property type="protein sequence ID" value="KAF9764872.1"/>
    <property type="molecule type" value="Genomic_DNA"/>
</dbReference>
<evidence type="ECO:0000256" key="5">
    <source>
        <dbReference type="ARBA" id="ARBA00023134"/>
    </source>
</evidence>
<reference evidence="9 10" key="1">
    <citation type="journal article" date="2020" name="Genome Biol. Evol.">
        <title>Comparative genomics of strictly vertically transmitted, feminizing microsporidia endosymbionts of amphipod crustaceans.</title>
        <authorList>
            <person name="Cormier A."/>
            <person name="Chebbi M.A."/>
            <person name="Giraud I."/>
            <person name="Wattier R."/>
            <person name="Teixeira M."/>
            <person name="Gilbert C."/>
            <person name="Rigaud T."/>
            <person name="Cordaux R."/>
        </authorList>
    </citation>
    <scope>NUCLEOTIDE SEQUENCE [LARGE SCALE GENOMIC DNA]</scope>
    <source>
        <strain evidence="9 10">Ou3-Ou53</strain>
    </source>
</reference>
<gene>
    <name evidence="9" type="primary">NOG2</name>
    <name evidence="9" type="ORF">NGRA_0195</name>
</gene>
<dbReference type="InterPro" id="IPR023179">
    <property type="entry name" value="GTP-bd_ortho_bundle_sf"/>
</dbReference>
<dbReference type="Pfam" id="PF01926">
    <property type="entry name" value="MMR_HSR1"/>
    <property type="match status" value="1"/>
</dbReference>
<dbReference type="AlphaFoldDB" id="A0A9P6L095"/>
<keyword evidence="6 7" id="KW-0539">Nucleus</keyword>
<dbReference type="InterPro" id="IPR024929">
    <property type="entry name" value="GNL2_CP_dom"/>
</dbReference>
<comment type="subcellular location">
    <subcellularLocation>
        <location evidence="2 7">Nucleus</location>
        <location evidence="2 7">Nucleolus</location>
    </subcellularLocation>
</comment>
<keyword evidence="10" id="KW-1185">Reference proteome</keyword>
<dbReference type="GO" id="GO:0005525">
    <property type="term" value="F:GTP binding"/>
    <property type="evidence" value="ECO:0007669"/>
    <property type="project" value="UniProtKB-KW"/>
</dbReference>
<dbReference type="GO" id="GO:0005730">
    <property type="term" value="C:nucleolus"/>
    <property type="evidence" value="ECO:0007669"/>
    <property type="project" value="UniProtKB-SubCell"/>
</dbReference>
<evidence type="ECO:0000256" key="6">
    <source>
        <dbReference type="ARBA" id="ARBA00023242"/>
    </source>
</evidence>
<dbReference type="InterPro" id="IPR030378">
    <property type="entry name" value="G_CP_dom"/>
</dbReference>
<evidence type="ECO:0000313" key="10">
    <source>
        <dbReference type="Proteomes" id="UP000740883"/>
    </source>
</evidence>
<organism evidence="9 10">
    <name type="scientific">Nosema granulosis</name>
    <dbReference type="NCBI Taxonomy" id="83296"/>
    <lineage>
        <taxon>Eukaryota</taxon>
        <taxon>Fungi</taxon>
        <taxon>Fungi incertae sedis</taxon>
        <taxon>Microsporidia</taxon>
        <taxon>Nosematidae</taxon>
        <taxon>Nosema</taxon>
    </lineage>
</organism>
<evidence type="ECO:0000256" key="2">
    <source>
        <dbReference type="ARBA" id="ARBA00004604"/>
    </source>
</evidence>
<comment type="function">
    <text evidence="1 7">GTPase that associates with pre-60S ribosomal subunits in the nucleolus and is required for their nuclear export and maturation.</text>
</comment>
<keyword evidence="4 7" id="KW-0547">Nucleotide-binding</keyword>
<dbReference type="Pfam" id="PF08153">
    <property type="entry name" value="NGP1NT"/>
    <property type="match status" value="1"/>
</dbReference>
<evidence type="ECO:0000313" key="9">
    <source>
        <dbReference type="EMBL" id="KAF9764872.1"/>
    </source>
</evidence>
<feature type="domain" description="CP-type G" evidence="8">
    <location>
        <begin position="153"/>
        <end position="314"/>
    </location>
</feature>
<dbReference type="FunFam" id="3.40.50.300:FF:000559">
    <property type="entry name" value="Nuclear/nucleolar GTPase 2"/>
    <property type="match status" value="1"/>
</dbReference>
<dbReference type="Proteomes" id="UP000740883">
    <property type="component" value="Unassembled WGS sequence"/>
</dbReference>